<evidence type="ECO:0000256" key="6">
    <source>
        <dbReference type="ARBA" id="ARBA00024536"/>
    </source>
</evidence>
<accession>A0A366IGP2</accession>
<dbReference type="Pfam" id="PF00762">
    <property type="entry name" value="Ferrochelatase"/>
    <property type="match status" value="1"/>
</dbReference>
<comment type="subcellular location">
    <subcellularLocation>
        <location evidence="7">Cytoplasm</location>
    </subcellularLocation>
</comment>
<evidence type="ECO:0000256" key="7">
    <source>
        <dbReference type="HAMAP-Rule" id="MF_00323"/>
    </source>
</evidence>
<dbReference type="RefSeq" id="WP_113904523.1">
    <property type="nucleotide sequence ID" value="NZ_QNSB01000007.1"/>
</dbReference>
<dbReference type="HAMAP" id="MF_00323">
    <property type="entry name" value="Ferrochelatase"/>
    <property type="match status" value="1"/>
</dbReference>
<keyword evidence="7" id="KW-0963">Cytoplasm</keyword>
<feature type="binding site" evidence="7">
    <location>
        <position position="279"/>
    </location>
    <ligand>
        <name>Fe(2+)</name>
        <dbReference type="ChEBI" id="CHEBI:29033"/>
    </ligand>
</feature>
<dbReference type="Proteomes" id="UP000253509">
    <property type="component" value="Unassembled WGS sequence"/>
</dbReference>
<dbReference type="GO" id="GO:0004325">
    <property type="term" value="F:ferrochelatase activity"/>
    <property type="evidence" value="ECO:0007669"/>
    <property type="project" value="UniProtKB-UniRule"/>
</dbReference>
<proteinExistence type="inferred from homology"/>
<comment type="function">
    <text evidence="7">Involved in coproporphyrin-dependent heme b biosynthesis. Catalyzes the insertion of ferrous iron into coproporphyrin III to form Fe-coproporphyrin III.</text>
</comment>
<comment type="catalytic activity">
    <reaction evidence="6">
        <text>Fe-coproporphyrin III + 2 H(+) = coproporphyrin III + Fe(2+)</text>
        <dbReference type="Rhea" id="RHEA:49572"/>
        <dbReference type="ChEBI" id="CHEBI:15378"/>
        <dbReference type="ChEBI" id="CHEBI:29033"/>
        <dbReference type="ChEBI" id="CHEBI:68438"/>
        <dbReference type="ChEBI" id="CHEBI:131725"/>
        <dbReference type="EC" id="4.99.1.9"/>
    </reaction>
    <physiologicalReaction direction="right-to-left" evidence="6">
        <dbReference type="Rhea" id="RHEA:49574"/>
    </physiologicalReaction>
</comment>
<evidence type="ECO:0000313" key="9">
    <source>
        <dbReference type="EMBL" id="RBP70717.1"/>
    </source>
</evidence>
<feature type="binding site" evidence="7">
    <location>
        <position position="125"/>
    </location>
    <ligand>
        <name>Fe-coproporphyrin III</name>
        <dbReference type="ChEBI" id="CHEBI:68438"/>
    </ligand>
</feature>
<feature type="binding site" evidence="7">
    <location>
        <position position="56"/>
    </location>
    <ligand>
        <name>Fe-coproporphyrin III</name>
        <dbReference type="ChEBI" id="CHEBI:68438"/>
    </ligand>
</feature>
<keyword evidence="10" id="KW-1185">Reference proteome</keyword>
<dbReference type="EMBL" id="QNSB01000007">
    <property type="protein sequence ID" value="RBP70717.1"/>
    <property type="molecule type" value="Genomic_DNA"/>
</dbReference>
<dbReference type="InterPro" id="IPR033659">
    <property type="entry name" value="Ferrochelatase_N"/>
</dbReference>
<dbReference type="Gene3D" id="3.40.50.1400">
    <property type="match status" value="2"/>
</dbReference>
<evidence type="ECO:0000313" key="10">
    <source>
        <dbReference type="Proteomes" id="UP000253509"/>
    </source>
</evidence>
<evidence type="ECO:0000256" key="4">
    <source>
        <dbReference type="ARBA" id="ARBA00023239"/>
    </source>
</evidence>
<dbReference type="CDD" id="cd00419">
    <property type="entry name" value="Ferrochelatase_C"/>
    <property type="match status" value="1"/>
</dbReference>
<organism evidence="9 10">
    <name type="scientific">Brevibacterium celere</name>
    <dbReference type="NCBI Taxonomy" id="225845"/>
    <lineage>
        <taxon>Bacteria</taxon>
        <taxon>Bacillati</taxon>
        <taxon>Actinomycetota</taxon>
        <taxon>Actinomycetes</taxon>
        <taxon>Micrococcales</taxon>
        <taxon>Brevibacteriaceae</taxon>
        <taxon>Brevibacterium</taxon>
    </lineage>
</organism>
<dbReference type="AlphaFoldDB" id="A0A366IGP2"/>
<evidence type="ECO:0000256" key="2">
    <source>
        <dbReference type="ARBA" id="ARBA00023004"/>
    </source>
</evidence>
<dbReference type="PANTHER" id="PTHR11108">
    <property type="entry name" value="FERROCHELATASE"/>
    <property type="match status" value="1"/>
</dbReference>
<dbReference type="SUPFAM" id="SSF53800">
    <property type="entry name" value="Chelatase"/>
    <property type="match status" value="1"/>
</dbReference>
<keyword evidence="4 7" id="KW-0456">Lyase</keyword>
<feature type="binding site" evidence="7">
    <location>
        <position position="191"/>
    </location>
    <ligand>
        <name>Fe(2+)</name>
        <dbReference type="ChEBI" id="CHEBI:29033"/>
    </ligand>
</feature>
<evidence type="ECO:0000256" key="8">
    <source>
        <dbReference type="RuleBase" id="RU004185"/>
    </source>
</evidence>
<evidence type="ECO:0000256" key="3">
    <source>
        <dbReference type="ARBA" id="ARBA00023133"/>
    </source>
</evidence>
<keyword evidence="7" id="KW-0479">Metal-binding</keyword>
<keyword evidence="2 7" id="KW-0408">Iron</keyword>
<evidence type="ECO:0000256" key="1">
    <source>
        <dbReference type="ARBA" id="ARBA00004744"/>
    </source>
</evidence>
<sequence>MNTTAPIDTLVLMSFGGPEAPEEVVPFLKNVTAGRGIPEERLEEVGEHYFGFGGRSPINDQNKALLAALRTELDRRGIDTPLIWGNRNWEPYLTDEVRAEVEAGRTRFLSIDTSAYSSYSSCRQYREDFARTVESMRNEGHEVSIEKIRQFYNHPGYADACAALLTEGLEDFRSQVAALDADRHRILFVTHSIPDVMQDASAVETNGYRAQHEELMAHLLAELPEEMRLPAELVYCSRSGSPEVPWLEPDVNDRMEELAGEGITGVVIVPIGFISDHMEVAYDLDTEAKETAGELGLAFTRVATVGTHPLFVRGLVDLIEERVAQLRGQDVETPVIPGTRPLGPGSGACSIDCCRGRVERPTHPNW</sequence>
<comment type="caution">
    <text evidence="7">Lacks conserved residue(s) required for the propagation of feature annotation.</text>
</comment>
<dbReference type="PANTHER" id="PTHR11108:SF1">
    <property type="entry name" value="FERROCHELATASE, MITOCHONDRIAL"/>
    <property type="match status" value="1"/>
</dbReference>
<dbReference type="NCBIfam" id="NF000689">
    <property type="entry name" value="PRK00035.2-1"/>
    <property type="match status" value="1"/>
</dbReference>
<comment type="caution">
    <text evidence="9">The sequence shown here is derived from an EMBL/GenBank/DDBJ whole genome shotgun (WGS) entry which is preliminary data.</text>
</comment>
<dbReference type="GO" id="GO:0046872">
    <property type="term" value="F:metal ion binding"/>
    <property type="evidence" value="ECO:0007669"/>
    <property type="project" value="UniProtKB-KW"/>
</dbReference>
<dbReference type="CDD" id="cd03411">
    <property type="entry name" value="Ferrochelatase_N"/>
    <property type="match status" value="1"/>
</dbReference>
<comment type="pathway">
    <text evidence="1 7">Porphyrin-containing compound metabolism; protoheme biosynthesis.</text>
</comment>
<dbReference type="GO" id="GO:0005737">
    <property type="term" value="C:cytoplasm"/>
    <property type="evidence" value="ECO:0007669"/>
    <property type="project" value="UniProtKB-SubCell"/>
</dbReference>
<dbReference type="InterPro" id="IPR001015">
    <property type="entry name" value="Ferrochelatase"/>
</dbReference>
<gene>
    <name evidence="7" type="primary">cpfC</name>
    <name evidence="9" type="ORF">DFO65_10735</name>
</gene>
<dbReference type="InterPro" id="IPR033644">
    <property type="entry name" value="Ferrochelatase_C"/>
</dbReference>
<comment type="similarity">
    <text evidence="7 8">Belongs to the ferrochelatase family.</text>
</comment>
<keyword evidence="3 7" id="KW-0350">Heme biosynthesis</keyword>
<dbReference type="GO" id="GO:0006783">
    <property type="term" value="P:heme biosynthetic process"/>
    <property type="evidence" value="ECO:0007669"/>
    <property type="project" value="UniProtKB-UniRule"/>
</dbReference>
<dbReference type="EC" id="4.99.1.9" evidence="7"/>
<name>A0A366IGP2_9MICO</name>
<keyword evidence="5 7" id="KW-0627">Porphyrin biosynthesis</keyword>
<evidence type="ECO:0000256" key="5">
    <source>
        <dbReference type="ARBA" id="ARBA00023244"/>
    </source>
</evidence>
<reference evidence="9 10" key="1">
    <citation type="submission" date="2018-06" db="EMBL/GenBank/DDBJ databases">
        <title>Freshwater and sediment microbial communities from various areas in North America, analyzing microbe dynamics in response to fracking.</title>
        <authorList>
            <person name="Lamendella R."/>
        </authorList>
    </citation>
    <scope>NUCLEOTIDE SEQUENCE [LARGE SCALE GENOMIC DNA]</scope>
    <source>
        <strain evidence="9 10">3b_TX</strain>
    </source>
</reference>
<protein>
    <recommendedName>
        <fullName evidence="7">Coproporphyrin III ferrochelatase</fullName>
        <ecNumber evidence="7">4.99.1.9</ecNumber>
    </recommendedName>
</protein>
<dbReference type="UniPathway" id="UPA00252"/>